<evidence type="ECO:0000313" key="2">
    <source>
        <dbReference type="EMBL" id="KAF9530407.1"/>
    </source>
</evidence>
<keyword evidence="3" id="KW-1185">Reference proteome</keyword>
<dbReference type="Proteomes" id="UP000807306">
    <property type="component" value="Unassembled WGS sequence"/>
</dbReference>
<organism evidence="2 3">
    <name type="scientific">Crepidotus variabilis</name>
    <dbReference type="NCBI Taxonomy" id="179855"/>
    <lineage>
        <taxon>Eukaryota</taxon>
        <taxon>Fungi</taxon>
        <taxon>Dikarya</taxon>
        <taxon>Basidiomycota</taxon>
        <taxon>Agaricomycotina</taxon>
        <taxon>Agaricomycetes</taxon>
        <taxon>Agaricomycetidae</taxon>
        <taxon>Agaricales</taxon>
        <taxon>Agaricineae</taxon>
        <taxon>Crepidotaceae</taxon>
        <taxon>Crepidotus</taxon>
    </lineage>
</organism>
<proteinExistence type="predicted"/>
<feature type="transmembrane region" description="Helical" evidence="1">
    <location>
        <begin position="45"/>
        <end position="71"/>
    </location>
</feature>
<keyword evidence="1" id="KW-1133">Transmembrane helix</keyword>
<evidence type="ECO:0000256" key="1">
    <source>
        <dbReference type="SAM" id="Phobius"/>
    </source>
</evidence>
<dbReference type="EMBL" id="MU157840">
    <property type="protein sequence ID" value="KAF9530407.1"/>
    <property type="molecule type" value="Genomic_DNA"/>
</dbReference>
<reference evidence="2" key="1">
    <citation type="submission" date="2020-11" db="EMBL/GenBank/DDBJ databases">
        <authorList>
            <consortium name="DOE Joint Genome Institute"/>
            <person name="Ahrendt S."/>
            <person name="Riley R."/>
            <person name="Andreopoulos W."/>
            <person name="Labutti K."/>
            <person name="Pangilinan J."/>
            <person name="Ruiz-Duenas F.J."/>
            <person name="Barrasa J.M."/>
            <person name="Sanchez-Garcia M."/>
            <person name="Camarero S."/>
            <person name="Miyauchi S."/>
            <person name="Serrano A."/>
            <person name="Linde D."/>
            <person name="Babiker R."/>
            <person name="Drula E."/>
            <person name="Ayuso-Fernandez I."/>
            <person name="Pacheco R."/>
            <person name="Padilla G."/>
            <person name="Ferreira P."/>
            <person name="Barriuso J."/>
            <person name="Kellner H."/>
            <person name="Castanera R."/>
            <person name="Alfaro M."/>
            <person name="Ramirez L."/>
            <person name="Pisabarro A.G."/>
            <person name="Kuo A."/>
            <person name="Tritt A."/>
            <person name="Lipzen A."/>
            <person name="He G."/>
            <person name="Yan M."/>
            <person name="Ng V."/>
            <person name="Cullen D."/>
            <person name="Martin F."/>
            <person name="Rosso M.-N."/>
            <person name="Henrissat B."/>
            <person name="Hibbett D."/>
            <person name="Martinez A.T."/>
            <person name="Grigoriev I.V."/>
        </authorList>
    </citation>
    <scope>NUCLEOTIDE SEQUENCE</scope>
    <source>
        <strain evidence="2">CBS 506.95</strain>
    </source>
</reference>
<evidence type="ECO:0000313" key="3">
    <source>
        <dbReference type="Proteomes" id="UP000807306"/>
    </source>
</evidence>
<keyword evidence="1" id="KW-0812">Transmembrane</keyword>
<name>A0A9P6EJW6_9AGAR</name>
<feature type="transmembrane region" description="Helical" evidence="1">
    <location>
        <begin position="133"/>
        <end position="160"/>
    </location>
</feature>
<accession>A0A9P6EJW6</accession>
<protein>
    <submittedName>
        <fullName evidence="2">Uncharacterized protein</fullName>
    </submittedName>
</protein>
<dbReference type="AlphaFoldDB" id="A0A9P6EJW6"/>
<feature type="transmembrane region" description="Helical" evidence="1">
    <location>
        <begin position="91"/>
        <end position="112"/>
    </location>
</feature>
<comment type="caution">
    <text evidence="2">The sequence shown here is derived from an EMBL/GenBank/DDBJ whole genome shotgun (WGS) entry which is preliminary data.</text>
</comment>
<feature type="transmembrane region" description="Helical" evidence="1">
    <location>
        <begin position="536"/>
        <end position="562"/>
    </location>
</feature>
<sequence length="640" mass="69305">MGGPLASRIPSTEKTIDREQQWLNKTSQDDARTFRRARKNVSLTTLCEGAVDFVIAISSLYFIVFAGLVYTHKGQPADLPFNNSLLQAAKYGPTVFPIVFAAIVAKFLRNVATFKLEKGVKVLTLEHLLTSRTVFGAFTAMFTLQSIHLLTPLLIILWALSPLGGQASLRIIGTEPDFTSSPNNFSYLAFASSFSNEGQTSASAELLIPIDAAFTGALISSASSKKSHQDPYGNIRIPIYDKLPSARPTSGKDWRNVPSDGAVWSALAGIPVHGLPSSGVSRFTLNTGYMTTDCQVTGEDTKMLFTSLNNATYIGSSGGWSGANFVIASYIMTYPSAPAANFTFRALASQLAVTGTNKTLTVASCTINMEYVEVQVECDGSICHNVAARPAPNPASHIFPPLLNGKKNEAANLTQNSPLNGLAQTDAMVLAFWRNFVNATNPYIGCDTSFCPTSGVEGYLLDPNSPFSVSTTPLIWQQGNELVSQRFTQLINTYWLDSIAPDTIAGNFSVDAANRFNIDSTIGSIQTQQEVIKCDYLWLTILLISSLVMLLCGIAAVVFGMLRRGPDILDHFTGLLRDNPYVSDQQYSSMDNVVAQAKRLRNVTVRLGDVSPEDDVGYVAIAAVGGEVAVEKLSPRRLYR</sequence>
<gene>
    <name evidence="2" type="ORF">CPB83DRAFT_850871</name>
</gene>
<dbReference type="OrthoDB" id="3692311at2759"/>
<keyword evidence="1" id="KW-0472">Membrane</keyword>